<organism evidence="1 2">
    <name type="scientific">Vibrio cholerae</name>
    <dbReference type="NCBI Taxonomy" id="666"/>
    <lineage>
        <taxon>Bacteria</taxon>
        <taxon>Pseudomonadati</taxon>
        <taxon>Pseudomonadota</taxon>
        <taxon>Gammaproteobacteria</taxon>
        <taxon>Vibrionales</taxon>
        <taxon>Vibrionaceae</taxon>
        <taxon>Vibrio</taxon>
    </lineage>
</organism>
<gene>
    <name evidence="1" type="ORF">ERS013165_02961</name>
</gene>
<protein>
    <submittedName>
        <fullName evidence="1">Uncharacterized protein</fullName>
    </submittedName>
</protein>
<sequence length="60" mass="6799">MVGRFGGVCFYLTITELNITFSDNHILLLMQSHVIRGNAFLTLHDNDIPRIGRLLPIDCL</sequence>
<accession>A0A655RMT2</accession>
<evidence type="ECO:0000313" key="2">
    <source>
        <dbReference type="Proteomes" id="UP000044806"/>
    </source>
</evidence>
<name>A0A655RMT2_VIBCL</name>
<dbReference type="EMBL" id="CWOW01000017">
    <property type="protein sequence ID" value="CSA97758.1"/>
    <property type="molecule type" value="Genomic_DNA"/>
</dbReference>
<dbReference type="Proteomes" id="UP000044806">
    <property type="component" value="Unassembled WGS sequence"/>
</dbReference>
<proteinExistence type="predicted"/>
<evidence type="ECO:0000313" key="1">
    <source>
        <dbReference type="EMBL" id="CSA97758.1"/>
    </source>
</evidence>
<dbReference type="AlphaFoldDB" id="A0A655RMT2"/>
<reference evidence="1 2" key="1">
    <citation type="submission" date="2015-07" db="EMBL/GenBank/DDBJ databases">
        <authorList>
            <consortium name="Pathogen Informatics"/>
        </authorList>
    </citation>
    <scope>NUCLEOTIDE SEQUENCE [LARGE SCALE GENOMIC DNA]</scope>
    <source>
        <strain evidence="1 2">A51</strain>
    </source>
</reference>